<dbReference type="AlphaFoldDB" id="A0A6A3BS40"/>
<dbReference type="PANTHER" id="PTHR21277">
    <property type="entry name" value="TRANSCRIPTIONAL ADAPTER 1"/>
    <property type="match status" value="1"/>
</dbReference>
<proteinExistence type="predicted"/>
<dbReference type="EMBL" id="VEPZ02000788">
    <property type="protein sequence ID" value="KAE8719473.1"/>
    <property type="molecule type" value="Genomic_DNA"/>
</dbReference>
<sequence>MTKVEFNKVCFPVLGRENGRLHNLLICSILKNSCNAKVPPPPAIIHDNLQIGDVLLSPRKSGASVRLAAKVEHVLIDQLMHFTTVDLQDSKESRQRFDKAMNGCAQFGLRCNIIFAVHPRLVLANLLLYGLRYKTGLHLGSRKAHSGQSYSAVGTKHLHLKCMVESSFCCFMEAS</sequence>
<dbReference type="GO" id="GO:0006357">
    <property type="term" value="P:regulation of transcription by RNA polymerase II"/>
    <property type="evidence" value="ECO:0007669"/>
    <property type="project" value="TreeGrafter"/>
</dbReference>
<dbReference type="InterPro" id="IPR024738">
    <property type="entry name" value="Hfi1/Tada1"/>
</dbReference>
<name>A0A6A3BS40_HIBSY</name>
<dbReference type="GO" id="GO:0000124">
    <property type="term" value="C:SAGA complex"/>
    <property type="evidence" value="ECO:0007669"/>
    <property type="project" value="TreeGrafter"/>
</dbReference>
<dbReference type="PANTHER" id="PTHR21277:SF37">
    <property type="entry name" value="TRANSCRIPTIONAL COACTIVATOR HFI1_TRANSCRIPTIONAL ADAPTER 1"/>
    <property type="match status" value="1"/>
</dbReference>
<comment type="caution">
    <text evidence="1">The sequence shown here is derived from an EMBL/GenBank/DDBJ whole genome shotgun (WGS) entry which is preliminary data.</text>
</comment>
<accession>A0A6A3BS40</accession>
<evidence type="ECO:0000313" key="2">
    <source>
        <dbReference type="Proteomes" id="UP000436088"/>
    </source>
</evidence>
<dbReference type="Proteomes" id="UP000436088">
    <property type="component" value="Unassembled WGS sequence"/>
</dbReference>
<dbReference type="GO" id="GO:0003713">
    <property type="term" value="F:transcription coactivator activity"/>
    <property type="evidence" value="ECO:0007669"/>
    <property type="project" value="TreeGrafter"/>
</dbReference>
<dbReference type="Pfam" id="PF12767">
    <property type="entry name" value="SAGA-Tad1"/>
    <property type="match status" value="1"/>
</dbReference>
<protein>
    <submittedName>
        <fullName evidence="1">Uncharacterized protein</fullName>
    </submittedName>
</protein>
<organism evidence="1 2">
    <name type="scientific">Hibiscus syriacus</name>
    <name type="common">Rose of Sharon</name>
    <dbReference type="NCBI Taxonomy" id="106335"/>
    <lineage>
        <taxon>Eukaryota</taxon>
        <taxon>Viridiplantae</taxon>
        <taxon>Streptophyta</taxon>
        <taxon>Embryophyta</taxon>
        <taxon>Tracheophyta</taxon>
        <taxon>Spermatophyta</taxon>
        <taxon>Magnoliopsida</taxon>
        <taxon>eudicotyledons</taxon>
        <taxon>Gunneridae</taxon>
        <taxon>Pentapetalae</taxon>
        <taxon>rosids</taxon>
        <taxon>malvids</taxon>
        <taxon>Malvales</taxon>
        <taxon>Malvaceae</taxon>
        <taxon>Malvoideae</taxon>
        <taxon>Hibiscus</taxon>
    </lineage>
</organism>
<reference evidence="1" key="1">
    <citation type="submission" date="2019-09" db="EMBL/GenBank/DDBJ databases">
        <title>Draft genome information of white flower Hibiscus syriacus.</title>
        <authorList>
            <person name="Kim Y.-M."/>
        </authorList>
    </citation>
    <scope>NUCLEOTIDE SEQUENCE [LARGE SCALE GENOMIC DNA]</scope>
    <source>
        <strain evidence="1">YM2019G1</strain>
    </source>
</reference>
<keyword evidence="2" id="KW-1185">Reference proteome</keyword>
<gene>
    <name evidence="1" type="ORF">F3Y22_tig00109957pilonHSYRG00192</name>
</gene>
<evidence type="ECO:0000313" key="1">
    <source>
        <dbReference type="EMBL" id="KAE8719473.1"/>
    </source>
</evidence>